<proteinExistence type="predicted"/>
<protein>
    <submittedName>
        <fullName evidence="2">Uncharacterized protein</fullName>
    </submittedName>
</protein>
<feature type="compositionally biased region" description="Low complexity" evidence="1">
    <location>
        <begin position="7"/>
        <end position="26"/>
    </location>
</feature>
<comment type="caution">
    <text evidence="2">The sequence shown here is derived from an EMBL/GenBank/DDBJ whole genome shotgun (WGS) entry which is preliminary data.</text>
</comment>
<organism evidence="2 3">
    <name type="scientific">Streptomyces thermospinosisporus</name>
    <dbReference type="NCBI Taxonomy" id="161482"/>
    <lineage>
        <taxon>Bacteria</taxon>
        <taxon>Bacillati</taxon>
        <taxon>Actinomycetota</taxon>
        <taxon>Actinomycetes</taxon>
        <taxon>Kitasatosporales</taxon>
        <taxon>Streptomycetaceae</taxon>
        <taxon>Streptomyces</taxon>
    </lineage>
</organism>
<feature type="region of interest" description="Disordered" evidence="1">
    <location>
        <begin position="1"/>
        <end position="29"/>
    </location>
</feature>
<keyword evidence="3" id="KW-1185">Reference proteome</keyword>
<dbReference type="Proteomes" id="UP001500973">
    <property type="component" value="Unassembled WGS sequence"/>
</dbReference>
<name>A0ABP4JQV1_9ACTN</name>
<evidence type="ECO:0000313" key="3">
    <source>
        <dbReference type="Proteomes" id="UP001500973"/>
    </source>
</evidence>
<evidence type="ECO:0000256" key="1">
    <source>
        <dbReference type="SAM" id="MobiDB-lite"/>
    </source>
</evidence>
<accession>A0ABP4JQV1</accession>
<evidence type="ECO:0000313" key="2">
    <source>
        <dbReference type="EMBL" id="GAA1425602.1"/>
    </source>
</evidence>
<dbReference type="EMBL" id="BAAAIZ010000042">
    <property type="protein sequence ID" value="GAA1425602.1"/>
    <property type="molecule type" value="Genomic_DNA"/>
</dbReference>
<reference evidence="3" key="1">
    <citation type="journal article" date="2019" name="Int. J. Syst. Evol. Microbiol.">
        <title>The Global Catalogue of Microorganisms (GCM) 10K type strain sequencing project: providing services to taxonomists for standard genome sequencing and annotation.</title>
        <authorList>
            <consortium name="The Broad Institute Genomics Platform"/>
            <consortium name="The Broad Institute Genome Sequencing Center for Infectious Disease"/>
            <person name="Wu L."/>
            <person name="Ma J."/>
        </authorList>
    </citation>
    <scope>NUCLEOTIDE SEQUENCE [LARGE SCALE GENOMIC DNA]</scope>
    <source>
        <strain evidence="3">JCM 11756</strain>
    </source>
</reference>
<gene>
    <name evidence="2" type="ORF">GCM10009601_32880</name>
</gene>
<sequence length="61" mass="6028">MDIVVTSGAGRAPAAGPDSSPAATSPEVTAATQALRRGPDRLALQAFLGLLVLNPPNDSGS</sequence>